<dbReference type="Pfam" id="PF13489">
    <property type="entry name" value="Methyltransf_23"/>
    <property type="match status" value="1"/>
</dbReference>
<evidence type="ECO:0000313" key="1">
    <source>
        <dbReference type="EMBL" id="KAJ0408959.1"/>
    </source>
</evidence>
<reference evidence="1" key="1">
    <citation type="submission" date="2021-12" db="EMBL/GenBank/DDBJ databases">
        <title>Prjna785345.</title>
        <authorList>
            <person name="Rujirawat T."/>
            <person name="Krajaejun T."/>
        </authorList>
    </citation>
    <scope>NUCLEOTIDE SEQUENCE</scope>
    <source>
        <strain evidence="1">Pi057C3</strain>
    </source>
</reference>
<dbReference type="CDD" id="cd02440">
    <property type="entry name" value="AdoMet_MTases"/>
    <property type="match status" value="1"/>
</dbReference>
<dbReference type="Proteomes" id="UP001209570">
    <property type="component" value="Unassembled WGS sequence"/>
</dbReference>
<proteinExistence type="predicted"/>
<dbReference type="AlphaFoldDB" id="A0AAD5QER4"/>
<gene>
    <name evidence="1" type="ORF">P43SY_002838</name>
</gene>
<name>A0AAD5QER4_PYTIN</name>
<dbReference type="SUPFAM" id="SSF53335">
    <property type="entry name" value="S-adenosyl-L-methionine-dependent methyltransferases"/>
    <property type="match status" value="1"/>
</dbReference>
<dbReference type="EMBL" id="JAKCXM010000007">
    <property type="protein sequence ID" value="KAJ0408959.1"/>
    <property type="molecule type" value="Genomic_DNA"/>
</dbReference>
<protein>
    <recommendedName>
        <fullName evidence="3">Methyltransferase domain-containing protein</fullName>
    </recommendedName>
</protein>
<evidence type="ECO:0000313" key="2">
    <source>
        <dbReference type="Proteomes" id="UP001209570"/>
    </source>
</evidence>
<sequence>MTSKNVLYLTAEWCESLDALLLPIVRHHVAASGSALDLVVLRRSEDVMESVTQDDSQLTDEVRVNAKQVNDRSSCPKANFNLAVILQMLGDALFAVDHMLRVVAQDDNDAVAHTVLRHSLATLRGDATVAAPAYVRQVFDDLAESFEEKLVTHLEYRVPWQLVDALQRCDALAPSAKPIDAVDLGCGTGLCGRLLRPFVTSITGIDLSPLMIEKTRATGFYDTLHCDDIAPFLQRVPNASLDLVISADVWIYVGALEEIFSLVTAKLNSGKWFAFSTELLAAATEGFRLAASGRFQHTERYIQDLAARFGFVIRVTQPVDVRKESGEPIAGRVYVLQRE</sequence>
<accession>A0AAD5QER4</accession>
<comment type="caution">
    <text evidence="1">The sequence shown here is derived from an EMBL/GenBank/DDBJ whole genome shotgun (WGS) entry which is preliminary data.</text>
</comment>
<organism evidence="1 2">
    <name type="scientific">Pythium insidiosum</name>
    <name type="common">Pythiosis disease agent</name>
    <dbReference type="NCBI Taxonomy" id="114742"/>
    <lineage>
        <taxon>Eukaryota</taxon>
        <taxon>Sar</taxon>
        <taxon>Stramenopiles</taxon>
        <taxon>Oomycota</taxon>
        <taxon>Peronosporomycetes</taxon>
        <taxon>Pythiales</taxon>
        <taxon>Pythiaceae</taxon>
        <taxon>Pythium</taxon>
    </lineage>
</organism>
<dbReference type="Gene3D" id="3.40.50.150">
    <property type="entry name" value="Vaccinia Virus protein VP39"/>
    <property type="match status" value="1"/>
</dbReference>
<keyword evidence="2" id="KW-1185">Reference proteome</keyword>
<evidence type="ECO:0008006" key="3">
    <source>
        <dbReference type="Google" id="ProtNLM"/>
    </source>
</evidence>
<dbReference type="InterPro" id="IPR029063">
    <property type="entry name" value="SAM-dependent_MTases_sf"/>
</dbReference>